<evidence type="ECO:0000313" key="6">
    <source>
        <dbReference type="Proteomes" id="UP000016930"/>
    </source>
</evidence>
<keyword evidence="3" id="KW-0411">Iron-sulfur</keyword>
<evidence type="ECO:0000256" key="2">
    <source>
        <dbReference type="ARBA" id="ARBA00023004"/>
    </source>
</evidence>
<dbReference type="GO" id="GO:0000103">
    <property type="term" value="P:sulfate assimilation"/>
    <property type="evidence" value="ECO:0007669"/>
    <property type="project" value="TreeGrafter"/>
</dbReference>
<organism evidence="5 6">
    <name type="scientific">Ceriporiopsis subvermispora (strain B)</name>
    <name type="common">White-rot fungus</name>
    <name type="synonym">Gelatoporia subvermispora</name>
    <dbReference type="NCBI Taxonomy" id="914234"/>
    <lineage>
        <taxon>Eukaryota</taxon>
        <taxon>Fungi</taxon>
        <taxon>Dikarya</taxon>
        <taxon>Basidiomycota</taxon>
        <taxon>Agaricomycotina</taxon>
        <taxon>Agaricomycetes</taxon>
        <taxon>Polyporales</taxon>
        <taxon>Gelatoporiaceae</taxon>
        <taxon>Gelatoporia</taxon>
    </lineage>
</organism>
<dbReference type="AlphaFoldDB" id="M2QWD4"/>
<dbReference type="STRING" id="914234.M2QWD4"/>
<dbReference type="HOGENOM" id="CLU_1869989_0_0_1"/>
<keyword evidence="1" id="KW-0479">Metal-binding</keyword>
<dbReference type="GO" id="GO:0051536">
    <property type="term" value="F:iron-sulfur cluster binding"/>
    <property type="evidence" value="ECO:0007669"/>
    <property type="project" value="UniProtKB-KW"/>
</dbReference>
<dbReference type="InterPro" id="IPR036136">
    <property type="entry name" value="Nit/Sulf_reduc_fer-like_dom_sf"/>
</dbReference>
<dbReference type="GO" id="GO:0046872">
    <property type="term" value="F:metal ion binding"/>
    <property type="evidence" value="ECO:0007669"/>
    <property type="project" value="UniProtKB-KW"/>
</dbReference>
<dbReference type="SUPFAM" id="SSF56014">
    <property type="entry name" value="Nitrite and sulphite reductase 4Fe-4S domain-like"/>
    <property type="match status" value="1"/>
</dbReference>
<keyword evidence="6" id="KW-1185">Reference proteome</keyword>
<dbReference type="GO" id="GO:0020037">
    <property type="term" value="F:heme binding"/>
    <property type="evidence" value="ECO:0007669"/>
    <property type="project" value="InterPro"/>
</dbReference>
<dbReference type="GO" id="GO:0016002">
    <property type="term" value="F:sulfite reductase activity"/>
    <property type="evidence" value="ECO:0007669"/>
    <property type="project" value="TreeGrafter"/>
</dbReference>
<dbReference type="GO" id="GO:0050311">
    <property type="term" value="F:sulfite reductase (ferredoxin) activity"/>
    <property type="evidence" value="ECO:0007669"/>
    <property type="project" value="TreeGrafter"/>
</dbReference>
<sequence>MIRVRMPGGVCKPDQWFMMDQIADEHGNGTFKITTRQTFQFHGVIKRHLKSAIQDINRALLDTLAACGDVNRNVIVSAIPSLSKLHAQVYEFAKRVSERLLPRTTAYHEIWLDKKLVAGDALKDVEPLYGEFYLPRK</sequence>
<dbReference type="Gene3D" id="3.90.480.20">
    <property type="match status" value="1"/>
</dbReference>
<dbReference type="SUPFAM" id="SSF55124">
    <property type="entry name" value="Nitrite/Sulfite reductase N-terminal domain-like"/>
    <property type="match status" value="1"/>
</dbReference>
<evidence type="ECO:0000256" key="3">
    <source>
        <dbReference type="ARBA" id="ARBA00023014"/>
    </source>
</evidence>
<evidence type="ECO:0000259" key="4">
    <source>
        <dbReference type="Pfam" id="PF03460"/>
    </source>
</evidence>
<name>M2QWD4_CERS8</name>
<dbReference type="GO" id="GO:0009337">
    <property type="term" value="C:sulfite reductase complex (NADPH)"/>
    <property type="evidence" value="ECO:0007669"/>
    <property type="project" value="TreeGrafter"/>
</dbReference>
<dbReference type="InterPro" id="IPR045169">
    <property type="entry name" value="NO2/SO3_Rdtase_4Fe4S_prot"/>
</dbReference>
<dbReference type="EMBL" id="KB446418">
    <property type="protein sequence ID" value="EMD30277.1"/>
    <property type="molecule type" value="Genomic_DNA"/>
</dbReference>
<dbReference type="InterPro" id="IPR005117">
    <property type="entry name" value="NiRdtase/SiRdtase_haem-b_fer"/>
</dbReference>
<dbReference type="Proteomes" id="UP000016930">
    <property type="component" value="Unassembled WGS sequence"/>
</dbReference>
<accession>M2QWD4</accession>
<keyword evidence="2" id="KW-0408">Iron</keyword>
<dbReference type="OrthoDB" id="1688044at2759"/>
<dbReference type="Pfam" id="PF03460">
    <property type="entry name" value="NIR_SIR_ferr"/>
    <property type="match status" value="1"/>
</dbReference>
<evidence type="ECO:0000313" key="5">
    <source>
        <dbReference type="EMBL" id="EMD30277.1"/>
    </source>
</evidence>
<protein>
    <recommendedName>
        <fullName evidence="4">Nitrite/Sulfite reductase ferredoxin-like domain-containing protein</fullName>
    </recommendedName>
</protein>
<feature type="domain" description="Nitrite/Sulfite reductase ferredoxin-like" evidence="4">
    <location>
        <begin position="1"/>
        <end position="57"/>
    </location>
</feature>
<proteinExistence type="predicted"/>
<dbReference type="InterPro" id="IPR045854">
    <property type="entry name" value="NO2/SO3_Rdtase_4Fe4S_sf"/>
</dbReference>
<reference evidence="5 6" key="1">
    <citation type="journal article" date="2012" name="Proc. Natl. Acad. Sci. U.S.A.">
        <title>Comparative genomics of Ceriporiopsis subvermispora and Phanerochaete chrysosporium provide insight into selective ligninolysis.</title>
        <authorList>
            <person name="Fernandez-Fueyo E."/>
            <person name="Ruiz-Duenas F.J."/>
            <person name="Ferreira P."/>
            <person name="Floudas D."/>
            <person name="Hibbett D.S."/>
            <person name="Canessa P."/>
            <person name="Larrondo L.F."/>
            <person name="James T.Y."/>
            <person name="Seelenfreund D."/>
            <person name="Lobos S."/>
            <person name="Polanco R."/>
            <person name="Tello M."/>
            <person name="Honda Y."/>
            <person name="Watanabe T."/>
            <person name="Watanabe T."/>
            <person name="Ryu J.S."/>
            <person name="Kubicek C.P."/>
            <person name="Schmoll M."/>
            <person name="Gaskell J."/>
            <person name="Hammel K.E."/>
            <person name="St John F.J."/>
            <person name="Vanden Wymelenberg A."/>
            <person name="Sabat G."/>
            <person name="Splinter BonDurant S."/>
            <person name="Syed K."/>
            <person name="Yadav J.S."/>
            <person name="Doddapaneni H."/>
            <person name="Subramanian V."/>
            <person name="Lavin J.L."/>
            <person name="Oguiza J.A."/>
            <person name="Perez G."/>
            <person name="Pisabarro A.G."/>
            <person name="Ramirez L."/>
            <person name="Santoyo F."/>
            <person name="Master E."/>
            <person name="Coutinho P.M."/>
            <person name="Henrissat B."/>
            <person name="Lombard V."/>
            <person name="Magnuson J.K."/>
            <person name="Kuees U."/>
            <person name="Hori C."/>
            <person name="Igarashi K."/>
            <person name="Samejima M."/>
            <person name="Held B.W."/>
            <person name="Barry K.W."/>
            <person name="LaButti K.M."/>
            <person name="Lapidus A."/>
            <person name="Lindquist E.A."/>
            <person name="Lucas S.M."/>
            <person name="Riley R."/>
            <person name="Salamov A.A."/>
            <person name="Hoffmeister D."/>
            <person name="Schwenk D."/>
            <person name="Hadar Y."/>
            <person name="Yarden O."/>
            <person name="de Vries R.P."/>
            <person name="Wiebenga A."/>
            <person name="Stenlid J."/>
            <person name="Eastwood D."/>
            <person name="Grigoriev I.V."/>
            <person name="Berka R.M."/>
            <person name="Blanchette R.A."/>
            <person name="Kersten P."/>
            <person name="Martinez A.T."/>
            <person name="Vicuna R."/>
            <person name="Cullen D."/>
        </authorList>
    </citation>
    <scope>NUCLEOTIDE SEQUENCE [LARGE SCALE GENOMIC DNA]</scope>
    <source>
        <strain evidence="5 6">B</strain>
    </source>
</reference>
<dbReference type="PANTHER" id="PTHR11493:SF47">
    <property type="entry name" value="SULFITE REDUCTASE [NADPH] SUBUNIT BETA"/>
    <property type="match status" value="1"/>
</dbReference>
<feature type="non-terminal residue" evidence="5">
    <location>
        <position position="137"/>
    </location>
</feature>
<gene>
    <name evidence="5" type="ORF">CERSUDRAFT_146049</name>
</gene>
<dbReference type="PANTHER" id="PTHR11493">
    <property type="entry name" value="SULFITE REDUCTASE [NADPH] SUBUNIT BETA-RELATED"/>
    <property type="match status" value="1"/>
</dbReference>
<evidence type="ECO:0000256" key="1">
    <source>
        <dbReference type="ARBA" id="ARBA00022723"/>
    </source>
</evidence>